<dbReference type="RefSeq" id="WP_387970671.1">
    <property type="nucleotide sequence ID" value="NZ_JBHRWO010000004.1"/>
</dbReference>
<evidence type="ECO:0000313" key="3">
    <source>
        <dbReference type="Proteomes" id="UP001595712"/>
    </source>
</evidence>
<comment type="caution">
    <text evidence="2">The sequence shown here is derived from an EMBL/GenBank/DDBJ whole genome shotgun (WGS) entry which is preliminary data.</text>
</comment>
<gene>
    <name evidence="2" type="ORF">ACFO8M_03765</name>
</gene>
<name>A0ABV7PWF0_9ACTN</name>
<dbReference type="Proteomes" id="UP001595712">
    <property type="component" value="Unassembled WGS sequence"/>
</dbReference>
<sequence length="116" mass="13223">MYNRAAKPRPEVAQSAPDPLERGQFDDGQRCFIVCASSAEAPDSFQVYAKGNRADVILIVSGLNTGQEHATWNEEWRSSRPEWREWAWNSAFRVFHNPNARKATTPHSSEIRFCRG</sequence>
<reference evidence="3" key="1">
    <citation type="journal article" date="2019" name="Int. J. Syst. Evol. Microbiol.">
        <title>The Global Catalogue of Microorganisms (GCM) 10K type strain sequencing project: providing services to taxonomists for standard genome sequencing and annotation.</title>
        <authorList>
            <consortium name="The Broad Institute Genomics Platform"/>
            <consortium name="The Broad Institute Genome Sequencing Center for Infectious Disease"/>
            <person name="Wu L."/>
            <person name="Ma J."/>
        </authorList>
    </citation>
    <scope>NUCLEOTIDE SEQUENCE [LARGE SCALE GENOMIC DNA]</scope>
    <source>
        <strain evidence="3">CGMCC 4.7396</strain>
    </source>
</reference>
<accession>A0ABV7PWF0</accession>
<evidence type="ECO:0000313" key="2">
    <source>
        <dbReference type="EMBL" id="MFC3491603.1"/>
    </source>
</evidence>
<feature type="region of interest" description="Disordered" evidence="1">
    <location>
        <begin position="1"/>
        <end position="25"/>
    </location>
</feature>
<organism evidence="2 3">
    <name type="scientific">Glycomyces rhizosphaerae</name>
    <dbReference type="NCBI Taxonomy" id="2054422"/>
    <lineage>
        <taxon>Bacteria</taxon>
        <taxon>Bacillati</taxon>
        <taxon>Actinomycetota</taxon>
        <taxon>Actinomycetes</taxon>
        <taxon>Glycomycetales</taxon>
        <taxon>Glycomycetaceae</taxon>
        <taxon>Glycomyces</taxon>
    </lineage>
</organism>
<evidence type="ECO:0000256" key="1">
    <source>
        <dbReference type="SAM" id="MobiDB-lite"/>
    </source>
</evidence>
<keyword evidence="3" id="KW-1185">Reference proteome</keyword>
<protein>
    <submittedName>
        <fullName evidence="2">Uncharacterized protein</fullName>
    </submittedName>
</protein>
<dbReference type="EMBL" id="JBHRWO010000004">
    <property type="protein sequence ID" value="MFC3491603.1"/>
    <property type="molecule type" value="Genomic_DNA"/>
</dbReference>
<proteinExistence type="predicted"/>